<dbReference type="InterPro" id="IPR050518">
    <property type="entry name" value="Rpo3/RPB3_RNA_Pol_subunit"/>
</dbReference>
<evidence type="ECO:0000256" key="4">
    <source>
        <dbReference type="ARBA" id="ARBA00025804"/>
    </source>
</evidence>
<proteinExistence type="inferred from homology"/>
<keyword evidence="3" id="KW-0804">Transcription</keyword>
<dbReference type="GO" id="GO:0046983">
    <property type="term" value="F:protein dimerization activity"/>
    <property type="evidence" value="ECO:0007669"/>
    <property type="project" value="InterPro"/>
</dbReference>
<feature type="domain" description="DNA-directed RNA polymerase RpoA/D/Rpb3-type" evidence="8">
    <location>
        <begin position="82"/>
        <end position="350"/>
    </location>
</feature>
<evidence type="ECO:0000256" key="5">
    <source>
        <dbReference type="ARBA" id="ARBA00026088"/>
    </source>
</evidence>
<name>A0A0S4IYI3_BODSA</name>
<accession>A0A0S4IYI3</accession>
<evidence type="ECO:0000313" key="9">
    <source>
        <dbReference type="EMBL" id="CUF74874.1"/>
    </source>
</evidence>
<dbReference type="SUPFAM" id="SSF55257">
    <property type="entry name" value="RBP11-like subunits of RNA polymerase"/>
    <property type="match status" value="1"/>
</dbReference>
<evidence type="ECO:0000313" key="10">
    <source>
        <dbReference type="Proteomes" id="UP000051952"/>
    </source>
</evidence>
<dbReference type="InterPro" id="IPR011262">
    <property type="entry name" value="DNA-dir_RNA_pol_insert"/>
</dbReference>
<organism evidence="9 10">
    <name type="scientific">Bodo saltans</name>
    <name type="common">Flagellated protozoan</name>
    <dbReference type="NCBI Taxonomy" id="75058"/>
    <lineage>
        <taxon>Eukaryota</taxon>
        <taxon>Discoba</taxon>
        <taxon>Euglenozoa</taxon>
        <taxon>Kinetoplastea</taxon>
        <taxon>Metakinetoplastina</taxon>
        <taxon>Eubodonida</taxon>
        <taxon>Bodonidae</taxon>
        <taxon>Bodo</taxon>
    </lineage>
</organism>
<evidence type="ECO:0000256" key="2">
    <source>
        <dbReference type="ARBA" id="ARBA00022478"/>
    </source>
</evidence>
<dbReference type="Gene3D" id="2.170.120.12">
    <property type="entry name" value="DNA-directed RNA polymerase, insert domain"/>
    <property type="match status" value="1"/>
</dbReference>
<comment type="function">
    <text evidence="1">DNA-dependent RNA polymerase catalyzes the transcription of DNA into RNA using the four ribonucleoside triphosphates as substrates.</text>
</comment>
<evidence type="ECO:0000256" key="3">
    <source>
        <dbReference type="ARBA" id="ARBA00023163"/>
    </source>
</evidence>
<feature type="region of interest" description="Disordered" evidence="7">
    <location>
        <begin position="58"/>
        <end position="77"/>
    </location>
</feature>
<keyword evidence="10" id="KW-1185">Reference proteome</keyword>
<dbReference type="Pfam" id="PF01000">
    <property type="entry name" value="RNA_pol_A_bac"/>
    <property type="match status" value="1"/>
</dbReference>
<comment type="subunit">
    <text evidence="5">In plastids the minimal PEP RNA polymerase catalytic core is composed of four subunits: alpha, beta, beta', and beta''. When a (nuclear-encoded) sigma factor is associated with the core the holoenzyme is formed, which can initiate transcription.</text>
</comment>
<dbReference type="SMART" id="SM00662">
    <property type="entry name" value="RPOLD"/>
    <property type="match status" value="1"/>
</dbReference>
<evidence type="ECO:0000259" key="8">
    <source>
        <dbReference type="SMART" id="SM00662"/>
    </source>
</evidence>
<dbReference type="InterPro" id="IPR036603">
    <property type="entry name" value="RBP11-like"/>
</dbReference>
<dbReference type="Gene3D" id="3.30.1360.10">
    <property type="entry name" value="RNA polymerase, RBP11-like subunit"/>
    <property type="match status" value="1"/>
</dbReference>
<dbReference type="OMA" id="MFPEVVF"/>
<dbReference type="Proteomes" id="UP000051952">
    <property type="component" value="Unassembled WGS sequence"/>
</dbReference>
<evidence type="ECO:0000256" key="6">
    <source>
        <dbReference type="ARBA" id="ARBA00031776"/>
    </source>
</evidence>
<dbReference type="InterPro" id="IPR022842">
    <property type="entry name" value="RNAP_Rpo3/Rpb3/RPAC1"/>
</dbReference>
<dbReference type="GO" id="GO:0005736">
    <property type="term" value="C:RNA polymerase I complex"/>
    <property type="evidence" value="ECO:0007669"/>
    <property type="project" value="TreeGrafter"/>
</dbReference>
<dbReference type="GO" id="GO:0006351">
    <property type="term" value="P:DNA-templated transcription"/>
    <property type="evidence" value="ECO:0007669"/>
    <property type="project" value="InterPro"/>
</dbReference>
<dbReference type="NCBIfam" id="NF001988">
    <property type="entry name" value="PRK00783.1"/>
    <property type="match status" value="1"/>
</dbReference>
<dbReference type="PANTHER" id="PTHR11800">
    <property type="entry name" value="DNA-DIRECTED RNA POLYMERASE"/>
    <property type="match status" value="1"/>
</dbReference>
<feature type="compositionally biased region" description="Basic and acidic residues" evidence="7">
    <location>
        <begin position="1"/>
        <end position="17"/>
    </location>
</feature>
<gene>
    <name evidence="9" type="ORF">BSAL_65425</name>
</gene>
<feature type="region of interest" description="Disordered" evidence="7">
    <location>
        <begin position="1"/>
        <end position="30"/>
    </location>
</feature>
<keyword evidence="2 9" id="KW-0240">DNA-directed RNA polymerase</keyword>
<dbReference type="Pfam" id="PF01193">
    <property type="entry name" value="RNA_pol_L"/>
    <property type="match status" value="1"/>
</dbReference>
<dbReference type="OrthoDB" id="270173at2759"/>
<protein>
    <recommendedName>
        <fullName evidence="6">Plastid-encoded RNA polymerase subunit alpha</fullName>
    </recommendedName>
</protein>
<sequence length="362" mass="39749">MASVKDRARVGRDRIENVETSSSPHTFGSGAIAMPESCIPDVPTISNIVVVSALAGDPSLSKASGVDRAESEGPATTHRVQTLTFDLQRVSAPTANMFRRVFVTEVPTAAFDRIMIEENDGVVLDEILSHRLGMCPVAAPVDKLEYITDSQSVSFSRLDASRCIVFELDVCGKPNIPITPVYSGELKWVPLPGQESWGNEVFIVHQDIMLAKLGPNQRIKLRAVAIKGLGLSHTKWSPVSACFYEMKTDIQFSSPVVGEAAQELRKACPMRVFDVEDSGQAVVSRPRDCTLCRECLRVDRYPAFAESIKIEKLKTNFHFTIETTGQLSAEVVFRNGLQQFAERMRDLAKTLTSSEVKVTGVA</sequence>
<dbReference type="PANTHER" id="PTHR11800:SF13">
    <property type="entry name" value="DNA-DIRECTED RNA POLYMERASES I AND III SUBUNIT RPAC1"/>
    <property type="match status" value="1"/>
</dbReference>
<dbReference type="CDD" id="cd07032">
    <property type="entry name" value="RNAP_I_II_AC40"/>
    <property type="match status" value="1"/>
</dbReference>
<reference evidence="10" key="1">
    <citation type="submission" date="2015-09" db="EMBL/GenBank/DDBJ databases">
        <authorList>
            <consortium name="Pathogen Informatics"/>
        </authorList>
    </citation>
    <scope>NUCLEOTIDE SEQUENCE [LARGE SCALE GENOMIC DNA]</scope>
    <source>
        <strain evidence="10">Lake Konstanz</strain>
    </source>
</reference>
<dbReference type="InterPro" id="IPR011263">
    <property type="entry name" value="DNA-dir_RNA_pol_RpoA/D/Rpb3"/>
</dbReference>
<dbReference type="GO" id="GO:0005666">
    <property type="term" value="C:RNA polymerase III complex"/>
    <property type="evidence" value="ECO:0007669"/>
    <property type="project" value="TreeGrafter"/>
</dbReference>
<evidence type="ECO:0000256" key="1">
    <source>
        <dbReference type="ARBA" id="ARBA00004026"/>
    </source>
</evidence>
<dbReference type="HAMAP" id="MF_00320">
    <property type="entry name" value="RNApol_arch_Rpo3"/>
    <property type="match status" value="1"/>
</dbReference>
<dbReference type="InterPro" id="IPR033901">
    <property type="entry name" value="RNAPI/III_AC40"/>
</dbReference>
<dbReference type="InterPro" id="IPR036643">
    <property type="entry name" value="RNApol_insert_sf"/>
</dbReference>
<dbReference type="AlphaFoldDB" id="A0A0S4IYI3"/>
<dbReference type="EMBL" id="CYKH01000397">
    <property type="protein sequence ID" value="CUF74874.1"/>
    <property type="molecule type" value="Genomic_DNA"/>
</dbReference>
<evidence type="ECO:0000256" key="7">
    <source>
        <dbReference type="SAM" id="MobiDB-lite"/>
    </source>
</evidence>
<dbReference type="SUPFAM" id="SSF56553">
    <property type="entry name" value="Insert subdomain of RNA polymerase alpha subunit"/>
    <property type="match status" value="1"/>
</dbReference>
<comment type="similarity">
    <text evidence="4">Belongs to the archaeal Rpo3/eukaryotic RPB3 RNA polymerase subunit family.</text>
</comment>
<dbReference type="GO" id="GO:0003899">
    <property type="term" value="F:DNA-directed RNA polymerase activity"/>
    <property type="evidence" value="ECO:0007669"/>
    <property type="project" value="InterPro"/>
</dbReference>
<dbReference type="VEuPathDB" id="TriTrypDB:BSAL_65425"/>